<evidence type="ECO:0000256" key="3">
    <source>
        <dbReference type="SAM" id="SignalP"/>
    </source>
</evidence>
<proteinExistence type="predicted"/>
<dbReference type="Gene3D" id="6.10.250.3150">
    <property type="match status" value="1"/>
</dbReference>
<evidence type="ECO:0000256" key="2">
    <source>
        <dbReference type="SAM" id="Coils"/>
    </source>
</evidence>
<feature type="signal peptide" evidence="3">
    <location>
        <begin position="1"/>
        <end position="27"/>
    </location>
</feature>
<evidence type="ECO:0000259" key="5">
    <source>
        <dbReference type="Pfam" id="PF24568"/>
    </source>
</evidence>
<dbReference type="Pfam" id="PF01551">
    <property type="entry name" value="Peptidase_M23"/>
    <property type="match status" value="1"/>
</dbReference>
<feature type="coiled-coil region" evidence="2">
    <location>
        <begin position="30"/>
        <end position="131"/>
    </location>
</feature>
<reference evidence="6" key="1">
    <citation type="submission" date="2024-05" db="EMBL/GenBank/DDBJ databases">
        <title>Metabacillus sp. nov., isolated from the rhizosphere soil of tomato plants.</title>
        <authorList>
            <person name="Ma R."/>
        </authorList>
    </citation>
    <scope>NUCLEOTIDE SEQUENCE</scope>
    <source>
        <strain evidence="6">DBTR6</strain>
    </source>
</reference>
<feature type="chain" id="PRO_5045837812" evidence="3">
    <location>
        <begin position="28"/>
        <end position="407"/>
    </location>
</feature>
<dbReference type="PANTHER" id="PTHR21666">
    <property type="entry name" value="PEPTIDASE-RELATED"/>
    <property type="match status" value="1"/>
</dbReference>
<dbReference type="Proteomes" id="UP001165287">
    <property type="component" value="Unassembled WGS sequence"/>
</dbReference>
<gene>
    <name evidence="6" type="ORF">K9V48_22530</name>
</gene>
<name>A0ABS7UYC9_9BACI</name>
<keyword evidence="1 3" id="KW-0732">Signal</keyword>
<dbReference type="InterPro" id="IPR011055">
    <property type="entry name" value="Dup_hybrid_motif"/>
</dbReference>
<accession>A0ABS7UYC9</accession>
<dbReference type="InterPro" id="IPR057309">
    <property type="entry name" value="PcsB_CC"/>
</dbReference>
<evidence type="ECO:0000313" key="6">
    <source>
        <dbReference type="EMBL" id="MBZ5752934.1"/>
    </source>
</evidence>
<keyword evidence="7" id="KW-1185">Reference proteome</keyword>
<evidence type="ECO:0000259" key="4">
    <source>
        <dbReference type="Pfam" id="PF01551"/>
    </source>
</evidence>
<dbReference type="InterPro" id="IPR016047">
    <property type="entry name" value="M23ase_b-sheet_dom"/>
</dbReference>
<dbReference type="SUPFAM" id="SSF51261">
    <property type="entry name" value="Duplicated hybrid motif"/>
    <property type="match status" value="1"/>
</dbReference>
<feature type="coiled-coil region" evidence="2">
    <location>
        <begin position="182"/>
        <end position="265"/>
    </location>
</feature>
<dbReference type="RefSeq" id="WP_224141370.1">
    <property type="nucleotide sequence ID" value="NZ_JAIQUM010000075.1"/>
</dbReference>
<dbReference type="Gene3D" id="2.70.70.10">
    <property type="entry name" value="Glucose Permease (Domain IIA)"/>
    <property type="match status" value="1"/>
</dbReference>
<dbReference type="Pfam" id="PF24568">
    <property type="entry name" value="CC_PcsB"/>
    <property type="match status" value="1"/>
</dbReference>
<feature type="domain" description="M23ase beta-sheet core" evidence="4">
    <location>
        <begin position="304"/>
        <end position="396"/>
    </location>
</feature>
<dbReference type="InterPro" id="IPR050570">
    <property type="entry name" value="Cell_wall_metabolism_enzyme"/>
</dbReference>
<sequence>MSVRNVFTIGVTAVICASSLLPTSAFANTSSELKNKKETIQEQRSSIQSEINGAKGEINSLESEQKKVVQEIERLDSAVAVTSEKIRGKEAEIAKTKEDIEALKKEIEVVTERIEKRNEILKDRVRSIQQSGGTISYLDVLLGVQSFSDLISRINAVTTIVEADKDLLKAHQEDKLLKEEKEKEFNNQLSSLENGLTDLEQLKKQLNSQIDEKTNFMKRIEEEHEQLSGELDKLQDEEAALAALEGQVQSEMKRLEQERQKSVQNGEKVITGSGRLSSPMAPGSFRISSTYGWRVHPVHGTRKHHNGVDFAAPVGTPIYASDSGYVLYAGAANGYGNWIVIDHGDLITIYGHMYSNQVYVSPGERVEKGQQIAAVGSDGYSTGPHLHFSVSRGGSLTNYVDPMTLLR</sequence>
<comment type="caution">
    <text evidence="6">The sequence shown here is derived from an EMBL/GenBank/DDBJ whole genome shotgun (WGS) entry which is preliminary data.</text>
</comment>
<feature type="domain" description="Peptidoglycan hydrolase PcsB coiled-coil" evidence="5">
    <location>
        <begin position="107"/>
        <end position="181"/>
    </location>
</feature>
<dbReference type="CDD" id="cd12797">
    <property type="entry name" value="M23_peptidase"/>
    <property type="match status" value="1"/>
</dbReference>
<organism evidence="6 7">
    <name type="scientific">Metabacillus rhizolycopersici</name>
    <dbReference type="NCBI Taxonomy" id="2875709"/>
    <lineage>
        <taxon>Bacteria</taxon>
        <taxon>Bacillati</taxon>
        <taxon>Bacillota</taxon>
        <taxon>Bacilli</taxon>
        <taxon>Bacillales</taxon>
        <taxon>Bacillaceae</taxon>
        <taxon>Metabacillus</taxon>
    </lineage>
</organism>
<evidence type="ECO:0000313" key="7">
    <source>
        <dbReference type="Proteomes" id="UP001165287"/>
    </source>
</evidence>
<dbReference type="EMBL" id="JAIQUM010000075">
    <property type="protein sequence ID" value="MBZ5752934.1"/>
    <property type="molecule type" value="Genomic_DNA"/>
</dbReference>
<dbReference type="PANTHER" id="PTHR21666:SF270">
    <property type="entry name" value="MUREIN HYDROLASE ACTIVATOR ENVC"/>
    <property type="match status" value="1"/>
</dbReference>
<keyword evidence="2" id="KW-0175">Coiled coil</keyword>
<evidence type="ECO:0000256" key="1">
    <source>
        <dbReference type="ARBA" id="ARBA00022729"/>
    </source>
</evidence>
<protein>
    <submittedName>
        <fullName evidence="6">Peptidoglycan DD-metalloendopeptidase family protein</fullName>
    </submittedName>
</protein>